<dbReference type="PANTHER" id="PTHR30619">
    <property type="entry name" value="DNA INTERNALIZATION/COMPETENCE PROTEIN COMEC/REC2"/>
    <property type="match status" value="1"/>
</dbReference>
<dbReference type="Pfam" id="PF00753">
    <property type="entry name" value="Lactamase_B"/>
    <property type="match status" value="1"/>
</dbReference>
<keyword evidence="2" id="KW-0378">Hydrolase</keyword>
<gene>
    <name evidence="2" type="ORF">FOB41_18235</name>
</gene>
<evidence type="ECO:0000313" key="3">
    <source>
        <dbReference type="Proteomes" id="UP000500870"/>
    </source>
</evidence>
<dbReference type="Gene3D" id="3.60.15.10">
    <property type="entry name" value="Ribonuclease Z/Hydroxyacylglutathione hydrolase-like"/>
    <property type="match status" value="1"/>
</dbReference>
<dbReference type="GO" id="GO:0016787">
    <property type="term" value="F:hydrolase activity"/>
    <property type="evidence" value="ECO:0007669"/>
    <property type="project" value="UniProtKB-KW"/>
</dbReference>
<dbReference type="RefSeq" id="WP_136882918.1">
    <property type="nucleotide sequence ID" value="NZ_CP050899.1"/>
</dbReference>
<dbReference type="Proteomes" id="UP000500870">
    <property type="component" value="Chromosome 3"/>
</dbReference>
<proteinExistence type="predicted"/>
<dbReference type="SUPFAM" id="SSF56281">
    <property type="entry name" value="Metallo-hydrolase/oxidoreductase"/>
    <property type="match status" value="1"/>
</dbReference>
<protein>
    <submittedName>
        <fullName evidence="2">MBL fold metallo-hydrolase</fullName>
    </submittedName>
</protein>
<dbReference type="InterPro" id="IPR001279">
    <property type="entry name" value="Metallo-B-lactamas"/>
</dbReference>
<feature type="domain" description="Metallo-beta-lactamase" evidence="1">
    <location>
        <begin position="19"/>
        <end position="125"/>
    </location>
</feature>
<reference evidence="2 3" key="1">
    <citation type="submission" date="2020-04" db="EMBL/GenBank/DDBJ databases">
        <title>FDA dAtabase for Regulatory Grade micrObial Sequences (FDA-ARGOS): Supporting development and validation of Infectious Disease Dx tests.</title>
        <authorList>
            <person name="Sciortino C."/>
            <person name="Tallon L."/>
            <person name="Sadzewicz L."/>
            <person name="Vavikolanu K."/>
            <person name="Mehta A."/>
            <person name="Aluvathingal J."/>
            <person name="Nadendla S."/>
            <person name="Nandy P."/>
            <person name="Geyer C."/>
            <person name="Yan Y."/>
            <person name="Sichtig H."/>
        </authorList>
    </citation>
    <scope>NUCLEOTIDE SEQUENCE [LARGE SCALE GENOMIC DNA]</scope>
    <source>
        <strain evidence="2 3">FDAARGOS_633</strain>
    </source>
</reference>
<dbReference type="InterPro" id="IPR052159">
    <property type="entry name" value="Competence_DNA_uptake"/>
</dbReference>
<evidence type="ECO:0000259" key="1">
    <source>
        <dbReference type="Pfam" id="PF00753"/>
    </source>
</evidence>
<name>A0A6H0ZTE1_9HYPH</name>
<sequence>MSKRAESELKLELVNVGHGDALVIQWTPKNGEPSTILIDGGPSTGAASVKATLAKLGVSELDLAVLTHCDADHVDGLLGYVKDKDALPIRRYWGPCIPAFRRHQWLFAPRVFGGIDKAQELQDLLPPTCAVSWPVEGATWTSPDHGLSIKVISPAARLIERLLVADDSTSLFLEQPMPIGWLLADSQEDDDDDDLLSGLRLAIATGEITPDVIPPRPPIPGPPSQEDMKREAVAKGVDPEFFGNSVLNDTSIVLLVEARIGLVTRRILLTGDLENFTYLMARYPMGLGCDIVKVPHHGSRSYVDRDIAYDAVWQWMRPRAALVSANGKHNLPRSEFRDAALRYGTTLFCTSRRRREIISGQMNETCCHTQFGCRSEANVALSVTAKGLEADQTACARGNLTGVMPVIEVRQHVVEPSPILSTMAETEFRKHTDWAVTWLRGILTERQERPSDAELPPVSLNVMKQAAVGAGRVGASVEIETILERAARSGRIWMPPRKYRGDKRLVWVMPQAAEIADFKAWIDKFAVIQLAIEDRHVASAPEELLYAADTGWIATRFSERFRYPKQMFEPAIWPIMAGYLLKTRTLAIRHMPTYPPYEASTILALFRESTVEAAHETIVKRLEEFSDLQKIRDFIDAIRRKLRSSGIVPGPPFALSEVVTPLWLKHDLLPSGVVDEQYHQTFPLVGTYDGVEQVRKWIHSSYEERPEPFEDHLVRSVMASFMLSGYEVIRRPKPGI</sequence>
<dbReference type="InterPro" id="IPR036866">
    <property type="entry name" value="RibonucZ/Hydroxyglut_hydro"/>
</dbReference>
<dbReference type="EMBL" id="CP050899">
    <property type="protein sequence ID" value="QIX23121.1"/>
    <property type="molecule type" value="Genomic_DNA"/>
</dbReference>
<evidence type="ECO:0000313" key="2">
    <source>
        <dbReference type="EMBL" id="QIX23121.1"/>
    </source>
</evidence>
<accession>A0A6H0ZTE1</accession>
<organism evidence="2 3">
    <name type="scientific">Agrobacterium pusense</name>
    <dbReference type="NCBI Taxonomy" id="648995"/>
    <lineage>
        <taxon>Bacteria</taxon>
        <taxon>Pseudomonadati</taxon>
        <taxon>Pseudomonadota</taxon>
        <taxon>Alphaproteobacteria</taxon>
        <taxon>Hyphomicrobiales</taxon>
        <taxon>Rhizobiaceae</taxon>
        <taxon>Rhizobium/Agrobacterium group</taxon>
        <taxon>Agrobacterium</taxon>
    </lineage>
</organism>
<dbReference type="AlphaFoldDB" id="A0A6H0ZTE1"/>
<dbReference type="PANTHER" id="PTHR30619:SF1">
    <property type="entry name" value="RECOMBINATION PROTEIN 2"/>
    <property type="match status" value="1"/>
</dbReference>